<keyword evidence="2" id="KW-0597">Phosphoprotein</keyword>
<dbReference type="InterPro" id="IPR039028">
    <property type="entry name" value="BCKD/PDK"/>
</dbReference>
<keyword evidence="6 8" id="KW-0067">ATP-binding</keyword>
<dbReference type="PANTHER" id="PTHR11947">
    <property type="entry name" value="PYRUVATE DEHYDROGENASE KINASE"/>
    <property type="match status" value="1"/>
</dbReference>
<proteinExistence type="inferred from homology"/>
<keyword evidence="11" id="KW-1185">Reference proteome</keyword>
<accession>A0A9W8ECW8</accession>
<dbReference type="InterPro" id="IPR005467">
    <property type="entry name" value="His_kinase_dom"/>
</dbReference>
<evidence type="ECO:0000256" key="2">
    <source>
        <dbReference type="ARBA" id="ARBA00022553"/>
    </source>
</evidence>
<dbReference type="Gene3D" id="1.20.140.20">
    <property type="entry name" value="Alpha-ketoacid/pyruvate dehydrogenase kinase, N-terminal domain"/>
    <property type="match status" value="1"/>
</dbReference>
<dbReference type="Pfam" id="PF02518">
    <property type="entry name" value="HATPase_c"/>
    <property type="match status" value="1"/>
</dbReference>
<dbReference type="InterPro" id="IPR003594">
    <property type="entry name" value="HATPase_dom"/>
</dbReference>
<dbReference type="EC" id="2.7.11.-" evidence="8"/>
<dbReference type="AlphaFoldDB" id="A0A9W8ECW8"/>
<dbReference type="InterPro" id="IPR036890">
    <property type="entry name" value="HATPase_C_sf"/>
</dbReference>
<dbReference type="EMBL" id="JANBQB010000372">
    <property type="protein sequence ID" value="KAJ1977126.1"/>
    <property type="molecule type" value="Genomic_DNA"/>
</dbReference>
<keyword evidence="5 8" id="KW-0418">Kinase</keyword>
<dbReference type="Gene3D" id="3.30.565.10">
    <property type="entry name" value="Histidine kinase-like ATPase, C-terminal domain"/>
    <property type="match status" value="1"/>
</dbReference>
<dbReference type="SUPFAM" id="SSF55874">
    <property type="entry name" value="ATPase domain of HSP90 chaperone/DNA topoisomerase II/histidine kinase"/>
    <property type="match status" value="1"/>
</dbReference>
<dbReference type="GO" id="GO:0010906">
    <property type="term" value="P:regulation of glucose metabolic process"/>
    <property type="evidence" value="ECO:0007669"/>
    <property type="project" value="TreeGrafter"/>
</dbReference>
<comment type="caution">
    <text evidence="10">The sequence shown here is derived from an EMBL/GenBank/DDBJ whole genome shotgun (WGS) entry which is preliminary data.</text>
</comment>
<feature type="domain" description="Histidine kinase" evidence="9">
    <location>
        <begin position="223"/>
        <end position="362"/>
    </location>
</feature>
<evidence type="ECO:0000313" key="11">
    <source>
        <dbReference type="Proteomes" id="UP001151582"/>
    </source>
</evidence>
<dbReference type="SUPFAM" id="SSF69012">
    <property type="entry name" value="alpha-ketoacid dehydrogenase kinase, N-terminal domain"/>
    <property type="match status" value="1"/>
</dbReference>
<evidence type="ECO:0000256" key="6">
    <source>
        <dbReference type="ARBA" id="ARBA00022840"/>
    </source>
</evidence>
<dbReference type="GO" id="GO:0005759">
    <property type="term" value="C:mitochondrial matrix"/>
    <property type="evidence" value="ECO:0007669"/>
    <property type="project" value="UniProtKB-SubCell"/>
</dbReference>
<reference evidence="10" key="1">
    <citation type="submission" date="2022-07" db="EMBL/GenBank/DDBJ databases">
        <title>Phylogenomic reconstructions and comparative analyses of Kickxellomycotina fungi.</title>
        <authorList>
            <person name="Reynolds N.K."/>
            <person name="Stajich J.E."/>
            <person name="Barry K."/>
            <person name="Grigoriev I.V."/>
            <person name="Crous P."/>
            <person name="Smith M.E."/>
        </authorList>
    </citation>
    <scope>NUCLEOTIDE SEQUENCE</scope>
    <source>
        <strain evidence="10">RSA 567</strain>
    </source>
</reference>
<evidence type="ECO:0000256" key="1">
    <source>
        <dbReference type="ARBA" id="ARBA00006155"/>
    </source>
</evidence>
<keyword evidence="4 8" id="KW-0547">Nucleotide-binding</keyword>
<protein>
    <recommendedName>
        <fullName evidence="8">Protein-serine/threonine kinase</fullName>
        <ecNumber evidence="8">2.7.11.-</ecNumber>
    </recommendedName>
</protein>
<organism evidence="10 11">
    <name type="scientific">Dimargaris verticillata</name>
    <dbReference type="NCBI Taxonomy" id="2761393"/>
    <lineage>
        <taxon>Eukaryota</taxon>
        <taxon>Fungi</taxon>
        <taxon>Fungi incertae sedis</taxon>
        <taxon>Zoopagomycota</taxon>
        <taxon>Kickxellomycotina</taxon>
        <taxon>Dimargaritomycetes</taxon>
        <taxon>Dimargaritales</taxon>
        <taxon>Dimargaritaceae</taxon>
        <taxon>Dimargaris</taxon>
    </lineage>
</organism>
<name>A0A9W8ECW8_9FUNG</name>
<dbReference type="Proteomes" id="UP001151582">
    <property type="component" value="Unassembled WGS sequence"/>
</dbReference>
<dbReference type="PROSITE" id="PS50109">
    <property type="entry name" value="HIS_KIN"/>
    <property type="match status" value="1"/>
</dbReference>
<dbReference type="InterPro" id="IPR036784">
    <property type="entry name" value="AK/P_DHK_N_sf"/>
</dbReference>
<keyword evidence="3 8" id="KW-0808">Transferase</keyword>
<keyword evidence="7 8" id="KW-0496">Mitochondrion</keyword>
<evidence type="ECO:0000256" key="8">
    <source>
        <dbReference type="RuleBase" id="RU366032"/>
    </source>
</evidence>
<evidence type="ECO:0000256" key="4">
    <source>
        <dbReference type="ARBA" id="ARBA00022741"/>
    </source>
</evidence>
<dbReference type="OrthoDB" id="3264224at2759"/>
<dbReference type="GO" id="GO:0005524">
    <property type="term" value="F:ATP binding"/>
    <property type="evidence" value="ECO:0007669"/>
    <property type="project" value="UniProtKB-UniRule"/>
</dbReference>
<evidence type="ECO:0000256" key="7">
    <source>
        <dbReference type="ARBA" id="ARBA00023128"/>
    </source>
</evidence>
<dbReference type="GO" id="GO:0004740">
    <property type="term" value="F:pyruvate dehydrogenase (acetyl-transferring) kinase activity"/>
    <property type="evidence" value="ECO:0007669"/>
    <property type="project" value="TreeGrafter"/>
</dbReference>
<evidence type="ECO:0000256" key="3">
    <source>
        <dbReference type="ARBA" id="ARBA00022679"/>
    </source>
</evidence>
<evidence type="ECO:0000256" key="5">
    <source>
        <dbReference type="ARBA" id="ARBA00022777"/>
    </source>
</evidence>
<comment type="similarity">
    <text evidence="1 8">Belongs to the PDK/BCKDK protein kinase family.</text>
</comment>
<evidence type="ECO:0000313" key="10">
    <source>
        <dbReference type="EMBL" id="KAJ1977126.1"/>
    </source>
</evidence>
<dbReference type="PANTHER" id="PTHR11947:SF20">
    <property type="entry name" value="[3-METHYL-2-OXOBUTANOATE DEHYDROGENASE [LIPOAMIDE]] KINASE, MITOCHONDRIAL"/>
    <property type="match status" value="1"/>
</dbReference>
<sequence>MSDSVGSFYDDQVKSYAQQTLRPLSIGELARFGRPPLTDDAILRSARFTQNELPVRLAKRLQGFQQLPFIVGTNPNIHAVYRLYYEAFEVLRSFPPVNTMDQEQEFSQVLQQQIKNLTNVIPQVAQGKYGFRECNKYMAGTHIQKFLDELIHSRIGLRLIGEQHVALHDVNQDYIGIIHTCLNPADLLRGYAYYVQNLCEVNYNVAPDFVINGAVDTAVQYVPVHLEYIACELLKNAFRATAEHSKKCHDGRPSPIEITVARGKKDICIRFRDQGGGIAAKDLPHVFEYSFTTVQNEPDDSEMGLGYATKVAMQSGIGGPMAGLGYGLPMARIYACYFGGSLDLVSLEGHGCDVFLKLKNIDISDALA</sequence>
<dbReference type="InterPro" id="IPR018955">
    <property type="entry name" value="BCDHK/PDK_N"/>
</dbReference>
<comment type="subcellular location">
    <subcellularLocation>
        <location evidence="8">Mitochondrion matrix</location>
    </subcellularLocation>
</comment>
<gene>
    <name evidence="10" type="ORF">H4R34_003704</name>
</gene>
<dbReference type="Pfam" id="PF10436">
    <property type="entry name" value="BCDHK_Adom3"/>
    <property type="match status" value="1"/>
</dbReference>
<evidence type="ECO:0000259" key="9">
    <source>
        <dbReference type="PROSITE" id="PS50109"/>
    </source>
</evidence>
<dbReference type="SMART" id="SM00387">
    <property type="entry name" value="HATPase_c"/>
    <property type="match status" value="1"/>
</dbReference>